<accession>A0A397CJN3</accession>
<keyword evidence="4 6" id="KW-0472">Membrane</keyword>
<evidence type="ECO:0000313" key="8">
    <source>
        <dbReference type="EMBL" id="RHZ23984.1"/>
    </source>
</evidence>
<feature type="compositionally biased region" description="Basic and acidic residues" evidence="5">
    <location>
        <begin position="436"/>
        <end position="448"/>
    </location>
</feature>
<comment type="caution">
    <text evidence="7">The sequence shown here is derived from an EMBL/GenBank/DDBJ whole genome shotgun (WGS) entry which is preliminary data.</text>
</comment>
<evidence type="ECO:0000256" key="2">
    <source>
        <dbReference type="ARBA" id="ARBA00022692"/>
    </source>
</evidence>
<sequence length="470" mass="50253">MTLKPTTTAQTQDKTAASTTLNVPTTTSTLSTTLVESVDAASSSSSMSTPIAFAVGGAAFVCLAVFAAKKYRSRQHDDNSAEEYVHQPSTMPASTEPTSSDFVVFSTPVVLAKTNGDVLPPFVTRESRHGNRTSMEFEIHAVPSPMQDNQLSFGGDLWDEVEKINSQRELDERTSATTLKPTTAFPTTTPVKTTVEPTTLTAPTTPTVTETTEAPVATTVSLETTLAPLKTTTAAPTTTRRPTTTKPVTTQAALIEVTVAPTTTLRPTTSAPVDDDSSSLGVYIGLGVGGAVLLAGIVFLLLKLKQPRDDDDDDYDEVQTYKITAPSYTKAAPPVAVLNAYSPPVKAPQVVTQQYNPYSNHTSNQQQRSLQPTANPVVVGSYLNTTSTHRDSEFEYEAQNSAVLPPQSAGGYDTDRESEFASQSFLNNPSGAHSVYEFKDSIDSRDSGLSEDLQPSPKRNGRARVSSVEL</sequence>
<evidence type="ECO:0000256" key="6">
    <source>
        <dbReference type="SAM" id="Phobius"/>
    </source>
</evidence>
<dbReference type="VEuPathDB" id="FungiDB:H257_00577"/>
<keyword evidence="2 6" id="KW-0812">Transmembrane</keyword>
<dbReference type="AlphaFoldDB" id="A0A397CJN3"/>
<protein>
    <submittedName>
        <fullName evidence="7">Uncharacterized protein</fullName>
    </submittedName>
</protein>
<dbReference type="EMBL" id="QUTD01008811">
    <property type="protein sequence ID" value="RHY44747.1"/>
    <property type="molecule type" value="Genomic_DNA"/>
</dbReference>
<dbReference type="GO" id="GO:0016020">
    <property type="term" value="C:membrane"/>
    <property type="evidence" value="ECO:0007669"/>
    <property type="project" value="UniProtKB-SubCell"/>
</dbReference>
<dbReference type="Proteomes" id="UP000266643">
    <property type="component" value="Unassembled WGS sequence"/>
</dbReference>
<proteinExistence type="predicted"/>
<feature type="compositionally biased region" description="Basic and acidic residues" evidence="5">
    <location>
        <begin position="76"/>
        <end position="85"/>
    </location>
</feature>
<name>A0A397CJN3_APHAT</name>
<feature type="region of interest" description="Disordered" evidence="5">
    <location>
        <begin position="76"/>
        <end position="98"/>
    </location>
</feature>
<feature type="region of interest" description="Disordered" evidence="5">
    <location>
        <begin position="1"/>
        <end position="20"/>
    </location>
</feature>
<feature type="compositionally biased region" description="Polar residues" evidence="5">
    <location>
        <begin position="87"/>
        <end position="98"/>
    </location>
</feature>
<dbReference type="VEuPathDB" id="FungiDB:H257_00578"/>
<dbReference type="EMBL" id="QUTE01008559">
    <property type="protein sequence ID" value="RHZ23984.1"/>
    <property type="molecule type" value="Genomic_DNA"/>
</dbReference>
<evidence type="ECO:0000313" key="10">
    <source>
        <dbReference type="Proteomes" id="UP000266643"/>
    </source>
</evidence>
<evidence type="ECO:0000256" key="3">
    <source>
        <dbReference type="ARBA" id="ARBA00022989"/>
    </source>
</evidence>
<organism evidence="7 10">
    <name type="scientific">Aphanomyces astaci</name>
    <name type="common">Crayfish plague agent</name>
    <dbReference type="NCBI Taxonomy" id="112090"/>
    <lineage>
        <taxon>Eukaryota</taxon>
        <taxon>Sar</taxon>
        <taxon>Stramenopiles</taxon>
        <taxon>Oomycota</taxon>
        <taxon>Saprolegniomycetes</taxon>
        <taxon>Saprolegniales</taxon>
        <taxon>Verrucalvaceae</taxon>
        <taxon>Aphanomyces</taxon>
    </lineage>
</organism>
<dbReference type="Proteomes" id="UP000266196">
    <property type="component" value="Unassembled WGS sequence"/>
</dbReference>
<feature type="transmembrane region" description="Helical" evidence="6">
    <location>
        <begin position="280"/>
        <end position="302"/>
    </location>
</feature>
<feature type="region of interest" description="Disordered" evidence="5">
    <location>
        <begin position="399"/>
        <end position="470"/>
    </location>
</feature>
<gene>
    <name evidence="7" type="ORF">DYB30_001791</name>
    <name evidence="8" type="ORF">DYB31_001450</name>
</gene>
<feature type="compositionally biased region" description="Polar residues" evidence="5">
    <location>
        <begin position="420"/>
        <end position="431"/>
    </location>
</feature>
<reference evidence="9 10" key="1">
    <citation type="submission" date="2018-08" db="EMBL/GenBank/DDBJ databases">
        <title>Aphanomyces genome sequencing and annotation.</title>
        <authorList>
            <person name="Minardi D."/>
            <person name="Oidtmann B."/>
            <person name="Van Der Giezen M."/>
            <person name="Studholme D.J."/>
        </authorList>
    </citation>
    <scope>NUCLEOTIDE SEQUENCE [LARGE SCALE GENOMIC DNA]</scope>
    <source>
        <strain evidence="8 9">197901</strain>
        <strain evidence="7 10">D2</strain>
    </source>
</reference>
<evidence type="ECO:0000256" key="5">
    <source>
        <dbReference type="SAM" id="MobiDB-lite"/>
    </source>
</evidence>
<comment type="subcellular location">
    <subcellularLocation>
        <location evidence="1">Membrane</location>
        <topology evidence="1">Single-pass membrane protein</topology>
    </subcellularLocation>
</comment>
<evidence type="ECO:0000313" key="9">
    <source>
        <dbReference type="Proteomes" id="UP000266196"/>
    </source>
</evidence>
<keyword evidence="3 6" id="KW-1133">Transmembrane helix</keyword>
<dbReference type="GO" id="GO:0071944">
    <property type="term" value="C:cell periphery"/>
    <property type="evidence" value="ECO:0007669"/>
    <property type="project" value="UniProtKB-ARBA"/>
</dbReference>
<dbReference type="PANTHER" id="PTHR15549">
    <property type="entry name" value="PAIRED IMMUNOGLOBULIN-LIKE TYPE 2 RECEPTOR"/>
    <property type="match status" value="1"/>
</dbReference>
<feature type="transmembrane region" description="Helical" evidence="6">
    <location>
        <begin position="51"/>
        <end position="68"/>
    </location>
</feature>
<dbReference type="PANTHER" id="PTHR15549:SF30">
    <property type="entry name" value="MID2 DOMAIN-CONTAINING PROTEIN"/>
    <property type="match status" value="1"/>
</dbReference>
<evidence type="ECO:0000256" key="4">
    <source>
        <dbReference type="ARBA" id="ARBA00023136"/>
    </source>
</evidence>
<dbReference type="InterPro" id="IPR051694">
    <property type="entry name" value="Immunoregulatory_rcpt-like"/>
</dbReference>
<evidence type="ECO:0000256" key="1">
    <source>
        <dbReference type="ARBA" id="ARBA00004167"/>
    </source>
</evidence>
<evidence type="ECO:0000313" key="7">
    <source>
        <dbReference type="EMBL" id="RHY44747.1"/>
    </source>
</evidence>